<feature type="compositionally biased region" description="Low complexity" evidence="6">
    <location>
        <begin position="132"/>
        <end position="141"/>
    </location>
</feature>
<dbReference type="GO" id="GO:0000122">
    <property type="term" value="P:negative regulation of transcription by RNA polymerase II"/>
    <property type="evidence" value="ECO:0007669"/>
    <property type="project" value="InterPro"/>
</dbReference>
<keyword evidence="3" id="KW-0805">Transcription regulation</keyword>
<comment type="caution">
    <text evidence="8">The sequence shown here is derived from an EMBL/GenBank/DDBJ whole genome shotgun (WGS) entry which is preliminary data.</text>
</comment>
<feature type="domain" description="BHLH" evidence="7">
    <location>
        <begin position="16"/>
        <end position="68"/>
    </location>
</feature>
<dbReference type="InterPro" id="IPR026052">
    <property type="entry name" value="DNA-bd_prot-inh"/>
</dbReference>
<dbReference type="GO" id="GO:0030154">
    <property type="term" value="P:cell differentiation"/>
    <property type="evidence" value="ECO:0007669"/>
    <property type="project" value="TreeGrafter"/>
</dbReference>
<keyword evidence="9" id="KW-1185">Reference proteome</keyword>
<dbReference type="PANTHER" id="PTHR11723">
    <property type="entry name" value="DNA-BINDING PROTEIN INHIBITOR"/>
    <property type="match status" value="1"/>
</dbReference>
<evidence type="ECO:0000259" key="7">
    <source>
        <dbReference type="PROSITE" id="PS50888"/>
    </source>
</evidence>
<feature type="region of interest" description="Disordered" evidence="6">
    <location>
        <begin position="88"/>
        <end position="149"/>
    </location>
</feature>
<dbReference type="SUPFAM" id="SSF47459">
    <property type="entry name" value="HLH, helix-loop-helix DNA-binding domain"/>
    <property type="match status" value="1"/>
</dbReference>
<sequence>MKTEMKPGRQPPAVFQQSRRLRRPRSGDTERVRALLNRLQHIVPAAPKDRQLPQVQVIQHVINYICQLQHQVVRHPRLGKMVAAAKEGEKLPVRLTEEGRRKEGGEREEAMEAETGERREPAGETEETLQVSSESSSASPGDSDEPSPE</sequence>
<evidence type="ECO:0000256" key="2">
    <source>
        <dbReference type="ARBA" id="ARBA00022491"/>
    </source>
</evidence>
<comment type="subcellular location">
    <subcellularLocation>
        <location evidence="1">Nucleus</location>
    </subcellularLocation>
</comment>
<dbReference type="AlphaFoldDB" id="A0A6A4VRX7"/>
<dbReference type="InterPro" id="IPR011598">
    <property type="entry name" value="bHLH_dom"/>
</dbReference>
<reference evidence="8 9" key="1">
    <citation type="submission" date="2019-07" db="EMBL/GenBank/DDBJ databases">
        <title>Draft genome assembly of a fouling barnacle, Amphibalanus amphitrite (Darwin, 1854): The first reference genome for Thecostraca.</title>
        <authorList>
            <person name="Kim W."/>
        </authorList>
    </citation>
    <scope>NUCLEOTIDE SEQUENCE [LARGE SCALE GENOMIC DNA]</scope>
    <source>
        <strain evidence="8">SNU_AA5</strain>
        <tissue evidence="8">Soma without cirri and trophi</tissue>
    </source>
</reference>
<evidence type="ECO:0000313" key="9">
    <source>
        <dbReference type="Proteomes" id="UP000440578"/>
    </source>
</evidence>
<protein>
    <submittedName>
        <fullName evidence="8">Protein extra-macrochaetae</fullName>
    </submittedName>
</protein>
<evidence type="ECO:0000256" key="5">
    <source>
        <dbReference type="ARBA" id="ARBA00023242"/>
    </source>
</evidence>
<dbReference type="PROSITE" id="PS50888">
    <property type="entry name" value="BHLH"/>
    <property type="match status" value="1"/>
</dbReference>
<gene>
    <name evidence="8" type="primary">emc_5</name>
    <name evidence="8" type="ORF">FJT64_005076</name>
</gene>
<name>A0A6A4VRX7_AMPAM</name>
<keyword evidence="4" id="KW-0804">Transcription</keyword>
<dbReference type="PANTHER" id="PTHR11723:SF17">
    <property type="entry name" value="PROTEIN EXTRA-MACROCHAETAE"/>
    <property type="match status" value="1"/>
</dbReference>
<accession>A0A6A4VRX7</accession>
<dbReference type="GO" id="GO:0005737">
    <property type="term" value="C:cytoplasm"/>
    <property type="evidence" value="ECO:0007669"/>
    <property type="project" value="InterPro"/>
</dbReference>
<keyword evidence="5" id="KW-0539">Nucleus</keyword>
<dbReference type="GO" id="GO:0005634">
    <property type="term" value="C:nucleus"/>
    <property type="evidence" value="ECO:0007669"/>
    <property type="project" value="UniProtKB-SubCell"/>
</dbReference>
<dbReference type="Pfam" id="PF00010">
    <property type="entry name" value="HLH"/>
    <property type="match status" value="1"/>
</dbReference>
<keyword evidence="2" id="KW-0678">Repressor</keyword>
<dbReference type="GO" id="GO:0046983">
    <property type="term" value="F:protein dimerization activity"/>
    <property type="evidence" value="ECO:0007669"/>
    <property type="project" value="InterPro"/>
</dbReference>
<dbReference type="Proteomes" id="UP000440578">
    <property type="component" value="Unassembled WGS sequence"/>
</dbReference>
<dbReference type="EMBL" id="VIIS01001486">
    <property type="protein sequence ID" value="KAF0297476.1"/>
    <property type="molecule type" value="Genomic_DNA"/>
</dbReference>
<evidence type="ECO:0000256" key="6">
    <source>
        <dbReference type="SAM" id="MobiDB-lite"/>
    </source>
</evidence>
<dbReference type="InterPro" id="IPR036638">
    <property type="entry name" value="HLH_DNA-bd_sf"/>
</dbReference>
<proteinExistence type="predicted"/>
<evidence type="ECO:0000256" key="3">
    <source>
        <dbReference type="ARBA" id="ARBA00023015"/>
    </source>
</evidence>
<evidence type="ECO:0000313" key="8">
    <source>
        <dbReference type="EMBL" id="KAF0297476.1"/>
    </source>
</evidence>
<dbReference type="OrthoDB" id="6371478at2759"/>
<organism evidence="8 9">
    <name type="scientific">Amphibalanus amphitrite</name>
    <name type="common">Striped barnacle</name>
    <name type="synonym">Balanus amphitrite</name>
    <dbReference type="NCBI Taxonomy" id="1232801"/>
    <lineage>
        <taxon>Eukaryota</taxon>
        <taxon>Metazoa</taxon>
        <taxon>Ecdysozoa</taxon>
        <taxon>Arthropoda</taxon>
        <taxon>Crustacea</taxon>
        <taxon>Multicrustacea</taxon>
        <taxon>Cirripedia</taxon>
        <taxon>Thoracica</taxon>
        <taxon>Thoracicalcarea</taxon>
        <taxon>Balanomorpha</taxon>
        <taxon>Balanoidea</taxon>
        <taxon>Balanidae</taxon>
        <taxon>Amphibalaninae</taxon>
        <taxon>Amphibalanus</taxon>
    </lineage>
</organism>
<feature type="region of interest" description="Disordered" evidence="6">
    <location>
        <begin position="1"/>
        <end position="28"/>
    </location>
</feature>
<feature type="compositionally biased region" description="Basic and acidic residues" evidence="6">
    <location>
        <begin position="88"/>
        <end position="122"/>
    </location>
</feature>
<evidence type="ECO:0000256" key="1">
    <source>
        <dbReference type="ARBA" id="ARBA00004123"/>
    </source>
</evidence>
<dbReference type="Gene3D" id="4.10.280.10">
    <property type="entry name" value="Helix-loop-helix DNA-binding domain"/>
    <property type="match status" value="1"/>
</dbReference>
<evidence type="ECO:0000256" key="4">
    <source>
        <dbReference type="ARBA" id="ARBA00023163"/>
    </source>
</evidence>
<dbReference type="GO" id="GO:0032922">
    <property type="term" value="P:circadian regulation of gene expression"/>
    <property type="evidence" value="ECO:0007669"/>
    <property type="project" value="TreeGrafter"/>
</dbReference>